<feature type="compositionally biased region" description="Basic and acidic residues" evidence="7">
    <location>
        <begin position="265"/>
        <end position="280"/>
    </location>
</feature>
<dbReference type="PANTHER" id="PTHR45815">
    <property type="entry name" value="PROTEIN DISULFIDE-ISOMERASE A6"/>
    <property type="match status" value="1"/>
</dbReference>
<gene>
    <name evidence="10" type="ORF">EJ08DRAFT_645426</name>
</gene>
<dbReference type="EMBL" id="MU007012">
    <property type="protein sequence ID" value="KAF2435741.1"/>
    <property type="molecule type" value="Genomic_DNA"/>
</dbReference>
<dbReference type="GO" id="GO:0034976">
    <property type="term" value="P:response to endoplasmic reticulum stress"/>
    <property type="evidence" value="ECO:0007669"/>
    <property type="project" value="TreeGrafter"/>
</dbReference>
<evidence type="ECO:0000259" key="9">
    <source>
        <dbReference type="PROSITE" id="PS51352"/>
    </source>
</evidence>
<keyword evidence="8" id="KW-0732">Signal</keyword>
<dbReference type="AlphaFoldDB" id="A0A9P4U3L7"/>
<comment type="caution">
    <text evidence="10">The sequence shown here is derived from an EMBL/GenBank/DDBJ whole genome shotgun (WGS) entry which is preliminary data.</text>
</comment>
<keyword evidence="5" id="KW-0413">Isomerase</keyword>
<evidence type="ECO:0000256" key="1">
    <source>
        <dbReference type="ARBA" id="ARBA00001182"/>
    </source>
</evidence>
<evidence type="ECO:0000256" key="3">
    <source>
        <dbReference type="ARBA" id="ARBA00012723"/>
    </source>
</evidence>
<dbReference type="InterPro" id="IPR017937">
    <property type="entry name" value="Thioredoxin_CS"/>
</dbReference>
<dbReference type="Proteomes" id="UP000800235">
    <property type="component" value="Unassembled WGS sequence"/>
</dbReference>
<accession>A0A9P4U3L7</accession>
<dbReference type="SUPFAM" id="SSF52833">
    <property type="entry name" value="Thioredoxin-like"/>
    <property type="match status" value="2"/>
</dbReference>
<keyword evidence="6" id="KW-0676">Redox-active center</keyword>
<dbReference type="GO" id="GO:0015035">
    <property type="term" value="F:protein-disulfide reductase activity"/>
    <property type="evidence" value="ECO:0007669"/>
    <property type="project" value="TreeGrafter"/>
</dbReference>
<dbReference type="Gene3D" id="3.40.30.10">
    <property type="entry name" value="Glutaredoxin"/>
    <property type="match status" value="2"/>
</dbReference>
<feature type="chain" id="PRO_5040474579" description="protein disulfide-isomerase" evidence="8">
    <location>
        <begin position="23"/>
        <end position="522"/>
    </location>
</feature>
<keyword evidence="4" id="KW-1015">Disulfide bond</keyword>
<reference evidence="10" key="1">
    <citation type="journal article" date="2020" name="Stud. Mycol.">
        <title>101 Dothideomycetes genomes: a test case for predicting lifestyles and emergence of pathogens.</title>
        <authorList>
            <person name="Haridas S."/>
            <person name="Albert R."/>
            <person name="Binder M."/>
            <person name="Bloem J."/>
            <person name="Labutti K."/>
            <person name="Salamov A."/>
            <person name="Andreopoulos B."/>
            <person name="Baker S."/>
            <person name="Barry K."/>
            <person name="Bills G."/>
            <person name="Bluhm B."/>
            <person name="Cannon C."/>
            <person name="Castanera R."/>
            <person name="Culley D."/>
            <person name="Daum C."/>
            <person name="Ezra D."/>
            <person name="Gonzalez J."/>
            <person name="Henrissat B."/>
            <person name="Kuo A."/>
            <person name="Liang C."/>
            <person name="Lipzen A."/>
            <person name="Lutzoni F."/>
            <person name="Magnuson J."/>
            <person name="Mondo S."/>
            <person name="Nolan M."/>
            <person name="Ohm R."/>
            <person name="Pangilinan J."/>
            <person name="Park H.-J."/>
            <person name="Ramirez L."/>
            <person name="Alfaro M."/>
            <person name="Sun H."/>
            <person name="Tritt A."/>
            <person name="Yoshinaga Y."/>
            <person name="Zwiers L.-H."/>
            <person name="Turgeon B."/>
            <person name="Goodwin S."/>
            <person name="Spatafora J."/>
            <person name="Crous P."/>
            <person name="Grigoriev I."/>
        </authorList>
    </citation>
    <scope>NUCLEOTIDE SEQUENCE</scope>
    <source>
        <strain evidence="10">CBS 130266</strain>
    </source>
</reference>
<keyword evidence="11" id="KW-1185">Reference proteome</keyword>
<dbReference type="PRINTS" id="PR00421">
    <property type="entry name" value="THIOREDOXIN"/>
</dbReference>
<dbReference type="PANTHER" id="PTHR45815:SF3">
    <property type="entry name" value="PROTEIN DISULFIDE-ISOMERASE A6"/>
    <property type="match status" value="1"/>
</dbReference>
<sequence length="522" mass="56830">MVHSTALVFSAASFFFSLPVNAGLYPKSSAVLSVDAKSYDRLIAKSNHTSIVEFYAPWCGHCKNLQPAYEKAAINLKGLANVAAVDCDDDANKQFCGSMGVQGYPTLKIVRPGKKAGRPVVEDYQGARAAKPIVDAVVEKIPNHVKKIEDKGLVAWLQESNNTAKAVLLTDKGTTSALLRALAIDYLGGVSFAQIRSKENTAVKLFGVEKFPTFLVLPGGEKEAIVYDGDLKKEAMSAFVKKSSGVAPNAAEPAPEPKKKAKKAEKKEPKKESKKADPKPKAASATVEDQVPPTESPDPKVDVPPPVKVAPMILTLEKEADLQRECFSPKSHICILALLPAKENKDDVLSKGTSQALSSLGEVQQKHSKRQSLFPFYSIPPENELGQTVRKNLDLKPSNGIEIIAVNAKRLWWRRFSGSGFMPNDIEEFVDAIRMNEGAKNKLPESLVTEAPAVEEAKQEPESAKEAEPPKPKAKEEPPKPKAEDTPEPEPETRETVPDPKAEDTPEPEPEKKETIPEHGEL</sequence>
<feature type="compositionally biased region" description="Basic and acidic residues" evidence="7">
    <location>
        <begin position="455"/>
        <end position="522"/>
    </location>
</feature>
<evidence type="ECO:0000256" key="5">
    <source>
        <dbReference type="ARBA" id="ARBA00023235"/>
    </source>
</evidence>
<dbReference type="InterPro" id="IPR057305">
    <property type="entry name" value="Thioredox_PDIA6_C"/>
</dbReference>
<evidence type="ECO:0000313" key="10">
    <source>
        <dbReference type="EMBL" id="KAF2435741.1"/>
    </source>
</evidence>
<name>A0A9P4U3L7_9PEZI</name>
<evidence type="ECO:0000313" key="11">
    <source>
        <dbReference type="Proteomes" id="UP000800235"/>
    </source>
</evidence>
<evidence type="ECO:0000256" key="6">
    <source>
        <dbReference type="ARBA" id="ARBA00023284"/>
    </source>
</evidence>
<protein>
    <recommendedName>
        <fullName evidence="3">protein disulfide-isomerase</fullName>
        <ecNumber evidence="3">5.3.4.1</ecNumber>
    </recommendedName>
</protein>
<dbReference type="InterPro" id="IPR036249">
    <property type="entry name" value="Thioredoxin-like_sf"/>
</dbReference>
<dbReference type="Pfam" id="PF00085">
    <property type="entry name" value="Thioredoxin"/>
    <property type="match status" value="1"/>
</dbReference>
<dbReference type="EC" id="5.3.4.1" evidence="3"/>
<evidence type="ECO:0000256" key="8">
    <source>
        <dbReference type="SAM" id="SignalP"/>
    </source>
</evidence>
<dbReference type="Pfam" id="PF24541">
    <property type="entry name" value="Thioredox_PDIA6_C"/>
    <property type="match status" value="1"/>
</dbReference>
<comment type="catalytic activity">
    <reaction evidence="1">
        <text>Catalyzes the rearrangement of -S-S- bonds in proteins.</text>
        <dbReference type="EC" id="5.3.4.1"/>
    </reaction>
</comment>
<proteinExistence type="predicted"/>
<dbReference type="GO" id="GO:0003756">
    <property type="term" value="F:protein disulfide isomerase activity"/>
    <property type="evidence" value="ECO:0007669"/>
    <property type="project" value="UniProtKB-EC"/>
</dbReference>
<dbReference type="PROSITE" id="PS51352">
    <property type="entry name" value="THIOREDOXIN_2"/>
    <property type="match status" value="1"/>
</dbReference>
<dbReference type="OrthoDB" id="10264505at2759"/>
<comment type="subcellular location">
    <subcellularLocation>
        <location evidence="2">Endoplasmic reticulum lumen</location>
    </subcellularLocation>
</comment>
<organism evidence="10 11">
    <name type="scientific">Tothia fuscella</name>
    <dbReference type="NCBI Taxonomy" id="1048955"/>
    <lineage>
        <taxon>Eukaryota</taxon>
        <taxon>Fungi</taxon>
        <taxon>Dikarya</taxon>
        <taxon>Ascomycota</taxon>
        <taxon>Pezizomycotina</taxon>
        <taxon>Dothideomycetes</taxon>
        <taxon>Pleosporomycetidae</taxon>
        <taxon>Venturiales</taxon>
        <taxon>Cylindrosympodiaceae</taxon>
        <taxon>Tothia</taxon>
    </lineage>
</organism>
<evidence type="ECO:0000256" key="2">
    <source>
        <dbReference type="ARBA" id="ARBA00004319"/>
    </source>
</evidence>
<dbReference type="CDD" id="cd03002">
    <property type="entry name" value="PDI_a_MPD1_like"/>
    <property type="match status" value="1"/>
</dbReference>
<dbReference type="InterPro" id="IPR013766">
    <property type="entry name" value="Thioredoxin_domain"/>
</dbReference>
<evidence type="ECO:0000256" key="4">
    <source>
        <dbReference type="ARBA" id="ARBA00023157"/>
    </source>
</evidence>
<evidence type="ECO:0000256" key="7">
    <source>
        <dbReference type="SAM" id="MobiDB-lite"/>
    </source>
</evidence>
<feature type="domain" description="Thioredoxin" evidence="9">
    <location>
        <begin position="1"/>
        <end position="143"/>
    </location>
</feature>
<dbReference type="GO" id="GO:0005788">
    <property type="term" value="C:endoplasmic reticulum lumen"/>
    <property type="evidence" value="ECO:0007669"/>
    <property type="project" value="UniProtKB-SubCell"/>
</dbReference>
<feature type="region of interest" description="Disordered" evidence="7">
    <location>
        <begin position="453"/>
        <end position="522"/>
    </location>
</feature>
<feature type="region of interest" description="Disordered" evidence="7">
    <location>
        <begin position="244"/>
        <end position="306"/>
    </location>
</feature>
<dbReference type="PROSITE" id="PS00194">
    <property type="entry name" value="THIOREDOXIN_1"/>
    <property type="match status" value="1"/>
</dbReference>
<feature type="signal peptide" evidence="8">
    <location>
        <begin position="1"/>
        <end position="22"/>
    </location>
</feature>